<gene>
    <name evidence="4" type="ORF">HYQ45_011693</name>
</gene>
<feature type="transmembrane region" description="Helical" evidence="2">
    <location>
        <begin position="58"/>
        <end position="75"/>
    </location>
</feature>
<organism evidence="4 5">
    <name type="scientific">Verticillium longisporum</name>
    <name type="common">Verticillium dahliae var. longisporum</name>
    <dbReference type="NCBI Taxonomy" id="100787"/>
    <lineage>
        <taxon>Eukaryota</taxon>
        <taxon>Fungi</taxon>
        <taxon>Dikarya</taxon>
        <taxon>Ascomycota</taxon>
        <taxon>Pezizomycotina</taxon>
        <taxon>Sordariomycetes</taxon>
        <taxon>Hypocreomycetidae</taxon>
        <taxon>Glomerellales</taxon>
        <taxon>Plectosphaerellaceae</taxon>
        <taxon>Verticillium</taxon>
    </lineage>
</organism>
<proteinExistence type="predicted"/>
<comment type="caution">
    <text evidence="4">The sequence shown here is derived from an EMBL/GenBank/DDBJ whole genome shotgun (WGS) entry which is preliminary data.</text>
</comment>
<sequence>MGYTWFLCQCQIGLYAIDAVPLLTKFLTVLRAATARREHEVTGGYHTMGSDWQHIDPVLWVVMCCLFGLAYFYLLRQSPAKRKALLAPVALTIIAVIVATIGLPWGGTIVPLGPSYPLSVLNETFYYGLTQERIANPHRAAEPEYGVEGQPVPTFLRNSALYLAADQLDELDALLETSTEKIRQRYPSSPGHRPGSRHGEITKDVEQVDDKPFRLGQNLFKTTATEGLGFATTTFFSELNTTRLGLPSYLAPRDLEGLMYSNNVTTNCYDVTTRYLFRDLKLPSDPFALHRIGSLVDFSRWLDQPRVTPANATAEPARDDDDDDMGTSFYVSYTDGGTKNVFTAMQVLFFRPADPRVLECGYSVAEFKRPASLHRRGAVVEGAPFVVAGQCLDGLFAYPPAAAVNHLLRRRGNALARAAQAWHPRNRRALEAALGEVAQGYYSLLRQRVERADLRLTADQVADERAVWKNAGIMLRTDLNEWMRDICVFVLQMMSCVGPLLCPYCLYHNRGYAHSRGIVLLTTAPALAHLKHTLAAAPPPAPLPESLFAAVDMPGKGVGLVAQAPIPAGTPLIASPPVLLVHRAFFERPPADAAVLYDQIPALLPAAARRALLRQMGGSVRGIVATNAFQVDVGGDVAGGHHHHFGVFPAISRLNHDCGPNAAAWTDKTGLVHRAFASKDIAAGEEISISYVDALAPRAERRARMAGSWGFECGCRRCAAGDESDARVAEIKALEARLGDVAAKVTMGDIERYLELMKEEGLEGKMAGAYTTAALNYSLFGKQSLAVRHARLALECGLREEGPHAADVAAMRELAKAPKEHFTWRGRVR</sequence>
<dbReference type="Pfam" id="PF00856">
    <property type="entry name" value="SET"/>
    <property type="match status" value="1"/>
</dbReference>
<keyword evidence="2" id="KW-1133">Transmembrane helix</keyword>
<evidence type="ECO:0000313" key="4">
    <source>
        <dbReference type="EMBL" id="KAG7128977.1"/>
    </source>
</evidence>
<dbReference type="OrthoDB" id="4844038at2759"/>
<feature type="domain" description="SET" evidence="3">
    <location>
        <begin position="542"/>
        <end position="692"/>
    </location>
</feature>
<reference evidence="4" key="1">
    <citation type="journal article" date="2021" name="Mol. Plant Pathol.">
        <title>A 20-kb lineage-specific genomic region tames virulence in pathogenic amphidiploid Verticillium longisporum.</title>
        <authorList>
            <person name="Harting R."/>
            <person name="Starke J."/>
            <person name="Kusch H."/>
            <person name="Poggeler S."/>
            <person name="Maurus I."/>
            <person name="Schluter R."/>
            <person name="Landesfeind M."/>
            <person name="Bulla I."/>
            <person name="Nowrousian M."/>
            <person name="de Jonge R."/>
            <person name="Stahlhut G."/>
            <person name="Hoff K.J."/>
            <person name="Asshauer K.P."/>
            <person name="Thurmer A."/>
            <person name="Stanke M."/>
            <person name="Daniel R."/>
            <person name="Morgenstern B."/>
            <person name="Thomma B.P.H.J."/>
            <person name="Kronstad J.W."/>
            <person name="Braus-Stromeyer S.A."/>
            <person name="Braus G.H."/>
        </authorList>
    </citation>
    <scope>NUCLEOTIDE SEQUENCE</scope>
    <source>
        <strain evidence="4">Vl32</strain>
    </source>
</reference>
<dbReference type="PROSITE" id="PS50280">
    <property type="entry name" value="SET"/>
    <property type="match status" value="1"/>
</dbReference>
<dbReference type="InterPro" id="IPR053185">
    <property type="entry name" value="SET_domain_protein"/>
</dbReference>
<evidence type="ECO:0000259" key="3">
    <source>
        <dbReference type="PROSITE" id="PS50280"/>
    </source>
</evidence>
<dbReference type="InterPro" id="IPR001214">
    <property type="entry name" value="SET_dom"/>
</dbReference>
<evidence type="ECO:0000256" key="1">
    <source>
        <dbReference type="SAM" id="MobiDB-lite"/>
    </source>
</evidence>
<dbReference type="Proteomes" id="UP000689129">
    <property type="component" value="Unassembled WGS sequence"/>
</dbReference>
<evidence type="ECO:0000313" key="5">
    <source>
        <dbReference type="Proteomes" id="UP000689129"/>
    </source>
</evidence>
<evidence type="ECO:0000256" key="2">
    <source>
        <dbReference type="SAM" id="Phobius"/>
    </source>
</evidence>
<dbReference type="PANTHER" id="PTHR47332:SF6">
    <property type="entry name" value="SET DOMAIN-CONTAINING PROTEIN"/>
    <property type="match status" value="1"/>
</dbReference>
<feature type="region of interest" description="Disordered" evidence="1">
    <location>
        <begin position="183"/>
        <end position="204"/>
    </location>
</feature>
<dbReference type="AlphaFoldDB" id="A0A8I2ZFF8"/>
<keyword evidence="2" id="KW-0812">Transmembrane</keyword>
<feature type="transmembrane region" description="Helical" evidence="2">
    <location>
        <begin position="84"/>
        <end position="105"/>
    </location>
</feature>
<dbReference type="EMBL" id="JAEMWZ010000260">
    <property type="protein sequence ID" value="KAG7128977.1"/>
    <property type="molecule type" value="Genomic_DNA"/>
</dbReference>
<keyword evidence="2" id="KW-0472">Membrane</keyword>
<dbReference type="CDD" id="cd20071">
    <property type="entry name" value="SET_SMYD"/>
    <property type="match status" value="1"/>
</dbReference>
<dbReference type="SMART" id="SM00317">
    <property type="entry name" value="SET"/>
    <property type="match status" value="1"/>
</dbReference>
<protein>
    <submittedName>
        <fullName evidence="4">SET domain-containing protein 5 like</fullName>
    </submittedName>
</protein>
<name>A0A8I2ZFF8_VERLO</name>
<dbReference type="PANTHER" id="PTHR47332">
    <property type="entry name" value="SET DOMAIN-CONTAINING PROTEIN 5"/>
    <property type="match status" value="1"/>
</dbReference>
<accession>A0A8I2ZFF8</accession>